<feature type="chain" id="PRO_5046418496" description="DUF4367 domain-containing protein" evidence="1">
    <location>
        <begin position="27"/>
        <end position="273"/>
    </location>
</feature>
<dbReference type="RefSeq" id="WP_213428791.1">
    <property type="nucleotide sequence ID" value="NZ_AP031286.1"/>
</dbReference>
<evidence type="ECO:0000313" key="3">
    <source>
        <dbReference type="Proteomes" id="UP001154322"/>
    </source>
</evidence>
<keyword evidence="1" id="KW-0732">Signal</keyword>
<feature type="signal peptide" evidence="1">
    <location>
        <begin position="1"/>
        <end position="26"/>
    </location>
</feature>
<dbReference type="Proteomes" id="UP001154322">
    <property type="component" value="Unassembled WGS sequence"/>
</dbReference>
<protein>
    <recommendedName>
        <fullName evidence="4">DUF4367 domain-containing protein</fullName>
    </recommendedName>
</protein>
<organism evidence="2 3">
    <name type="scientific">Paenibacillus melissococcoides</name>
    <dbReference type="NCBI Taxonomy" id="2912268"/>
    <lineage>
        <taxon>Bacteria</taxon>
        <taxon>Bacillati</taxon>
        <taxon>Bacillota</taxon>
        <taxon>Bacilli</taxon>
        <taxon>Bacillales</taxon>
        <taxon>Paenibacillaceae</taxon>
        <taxon>Paenibacillus</taxon>
    </lineage>
</organism>
<dbReference type="EMBL" id="CALYLO010000002">
    <property type="protein sequence ID" value="CAH8244924.1"/>
    <property type="molecule type" value="Genomic_DNA"/>
</dbReference>
<gene>
    <name evidence="2" type="ORF">WJ0W_002155</name>
</gene>
<reference evidence="2" key="1">
    <citation type="submission" date="2022-06" db="EMBL/GenBank/DDBJ databases">
        <authorList>
            <person name="Dietemann V."/>
            <person name="Ory F."/>
            <person name="Dainat B."/>
            <person name="Oberhansli S."/>
        </authorList>
    </citation>
    <scope>NUCLEOTIDE SEQUENCE</scope>
    <source>
        <strain evidence="2">Ena-SAMPLE-TAB-26-04-2022-14:26:32:270-5432</strain>
    </source>
</reference>
<accession>A0ABM9G032</accession>
<evidence type="ECO:0000313" key="2">
    <source>
        <dbReference type="EMBL" id="CAH8244924.1"/>
    </source>
</evidence>
<name>A0ABM9G032_9BACL</name>
<evidence type="ECO:0000256" key="1">
    <source>
        <dbReference type="SAM" id="SignalP"/>
    </source>
</evidence>
<proteinExistence type="predicted"/>
<sequence>MLNKKNITATIAGLMLLGALSSGVTAALPAAASTAANKTEKALAVKKSKWKTVDEALDWMYKNQKKEGLWALYNPNDGLSFYTGVLELKSYKEFAKKQAEYKGPAIPEPGNLPDGYQFKVGMVYSQEPQRFGKEYKQIQKQLKAEAAKKGEKYYVKKLTWDVSGSSQLIYGKGNGRGNKDITIIAEYKEELPEEEQPEGATLPPEMKVSRELLEIGGTEAVYITHIDKLDNEVLVWNILEWNSADGKIRFRIMSEVGKEELMDIAETIIAKEK</sequence>
<evidence type="ECO:0008006" key="4">
    <source>
        <dbReference type="Google" id="ProtNLM"/>
    </source>
</evidence>
<keyword evidence="3" id="KW-1185">Reference proteome</keyword>
<comment type="caution">
    <text evidence="2">The sequence shown here is derived from an EMBL/GenBank/DDBJ whole genome shotgun (WGS) entry which is preliminary data.</text>
</comment>